<dbReference type="eggNOG" id="COG0515">
    <property type="taxonomic scope" value="Bacteria"/>
</dbReference>
<dbReference type="Gene3D" id="3.30.200.20">
    <property type="entry name" value="Phosphorylase Kinase, domain 1"/>
    <property type="match status" value="1"/>
</dbReference>
<keyword evidence="2 5" id="KW-0547">Nucleotide-binding</keyword>
<evidence type="ECO:0000259" key="8">
    <source>
        <dbReference type="PROSITE" id="PS50011"/>
    </source>
</evidence>
<dbReference type="CDD" id="cd14014">
    <property type="entry name" value="STKc_PknB_like"/>
    <property type="match status" value="1"/>
</dbReference>
<keyword evidence="10" id="KW-1185">Reference proteome</keyword>
<accession>A0A017SZY6</accession>
<feature type="domain" description="Protein kinase" evidence="8">
    <location>
        <begin position="18"/>
        <end position="291"/>
    </location>
</feature>
<dbReference type="EMBL" id="ASRX01000065">
    <property type="protein sequence ID" value="EYF02160.1"/>
    <property type="molecule type" value="Genomic_DNA"/>
</dbReference>
<dbReference type="Gene3D" id="1.10.510.10">
    <property type="entry name" value="Transferase(Phosphotransferase) domain 1"/>
    <property type="match status" value="1"/>
</dbReference>
<feature type="compositionally biased region" description="Polar residues" evidence="6">
    <location>
        <begin position="418"/>
        <end position="432"/>
    </location>
</feature>
<keyword evidence="4 5" id="KW-0067">ATP-binding</keyword>
<evidence type="ECO:0000256" key="4">
    <source>
        <dbReference type="ARBA" id="ARBA00022840"/>
    </source>
</evidence>
<organism evidence="9 10">
    <name type="scientific">Chondromyces apiculatus DSM 436</name>
    <dbReference type="NCBI Taxonomy" id="1192034"/>
    <lineage>
        <taxon>Bacteria</taxon>
        <taxon>Pseudomonadati</taxon>
        <taxon>Myxococcota</taxon>
        <taxon>Polyangia</taxon>
        <taxon>Polyangiales</taxon>
        <taxon>Polyangiaceae</taxon>
        <taxon>Chondromyces</taxon>
    </lineage>
</organism>
<feature type="compositionally biased region" description="Basic and acidic residues" evidence="6">
    <location>
        <begin position="505"/>
        <end position="524"/>
    </location>
</feature>
<feature type="compositionally biased region" description="Low complexity" evidence="6">
    <location>
        <begin position="486"/>
        <end position="504"/>
    </location>
</feature>
<dbReference type="SUPFAM" id="SSF56112">
    <property type="entry name" value="Protein kinase-like (PK-like)"/>
    <property type="match status" value="1"/>
</dbReference>
<dbReference type="GO" id="GO:0004674">
    <property type="term" value="F:protein serine/threonine kinase activity"/>
    <property type="evidence" value="ECO:0007669"/>
    <property type="project" value="TreeGrafter"/>
</dbReference>
<keyword evidence="1" id="KW-0808">Transferase</keyword>
<keyword evidence="7" id="KW-0472">Membrane</keyword>
<proteinExistence type="predicted"/>
<dbReference type="STRING" id="1192034.CAP_7371"/>
<dbReference type="PROSITE" id="PS50011">
    <property type="entry name" value="PROTEIN_KINASE_DOM"/>
    <property type="match status" value="1"/>
</dbReference>
<feature type="binding site" evidence="5">
    <location>
        <position position="50"/>
    </location>
    <ligand>
        <name>ATP</name>
        <dbReference type="ChEBI" id="CHEBI:30616"/>
    </ligand>
</feature>
<reference evidence="9 10" key="1">
    <citation type="submission" date="2013-05" db="EMBL/GenBank/DDBJ databases">
        <title>Genome assembly of Chondromyces apiculatus DSM 436.</title>
        <authorList>
            <person name="Sharma G."/>
            <person name="Khatri I."/>
            <person name="Kaur C."/>
            <person name="Mayilraj S."/>
            <person name="Subramanian S."/>
        </authorList>
    </citation>
    <scope>NUCLEOTIDE SEQUENCE [LARGE SCALE GENOMIC DNA]</scope>
    <source>
        <strain evidence="9 10">DSM 436</strain>
    </source>
</reference>
<sequence>MPMKPRAENSEPLFAGKYRLIRLLGKGGMGEVWLAEEEGPRNFRRRVALKKLLSKVEIDDYAYESFFSEAHVIARLDHPNIVRLIELGVAEDTVFLALDYVDGPSLDKLIRKSGGPLSPAAVAYVGREVARALEAVHSLCDDDGQNFGVIHRDISPANILLARDARVRLTDFGIAKISGFAGEKTETGVFKGKLPYMPPEQARGEAFDQRADVFSLGITLMEGLIGRRVRKSETQAQLMMKVGMSPVPRVLELAPNTPPALAEAIDAAAAFDPNARTQDAGALAASLDAALWAMGPTAEQEARTELKRRVEATLAALGEAVTGTHRQGGGSQTGGSAGATPAARLNTPRTPISEVHARGAAAPAAGEAGSNEAGPPSSHSAPTVLERGGTKRPGADDAPPEETPSAIPPLPTVPTGRSGRTSAPDRSSSPTRSVPDGSHPRVDVPPVSRRGSWIVLLLVAATAFAGVFLLWISQRPGETASPAGDTSAPDPSTAGTAAPAASDTADAKDTKTAEKPPESGHPEGHTGTAAPPASQQGVEPRLTGKLPTSPGSGAPTPSPAPGPWPPPSTRATAEEPSGPGTLQVVVLPWAEVTVDGKAMGTTPIAPIQLPPGPHSVVLRNAELGASRTLSVVLKPGQPTLLRVDLRRTESP</sequence>
<dbReference type="PROSITE" id="PS00109">
    <property type="entry name" value="PROTEIN_KINASE_TYR"/>
    <property type="match status" value="1"/>
</dbReference>
<name>A0A017SZY6_9BACT</name>
<comment type="caution">
    <text evidence="9">The sequence shown here is derived from an EMBL/GenBank/DDBJ whole genome shotgun (WGS) entry which is preliminary data.</text>
</comment>
<dbReference type="InterPro" id="IPR011009">
    <property type="entry name" value="Kinase-like_dom_sf"/>
</dbReference>
<feature type="compositionally biased region" description="Gly residues" evidence="6">
    <location>
        <begin position="326"/>
        <end position="337"/>
    </location>
</feature>
<dbReference type="AlphaFoldDB" id="A0A017SZY6"/>
<feature type="compositionally biased region" description="Low complexity" evidence="6">
    <location>
        <begin position="358"/>
        <end position="376"/>
    </location>
</feature>
<dbReference type="InterPro" id="IPR000719">
    <property type="entry name" value="Prot_kinase_dom"/>
</dbReference>
<dbReference type="PROSITE" id="PS00107">
    <property type="entry name" value="PROTEIN_KINASE_ATP"/>
    <property type="match status" value="1"/>
</dbReference>
<evidence type="ECO:0000256" key="2">
    <source>
        <dbReference type="ARBA" id="ARBA00022741"/>
    </source>
</evidence>
<gene>
    <name evidence="9" type="ORF">CAP_7371</name>
</gene>
<evidence type="ECO:0000256" key="1">
    <source>
        <dbReference type="ARBA" id="ARBA00022679"/>
    </source>
</evidence>
<feature type="transmembrane region" description="Helical" evidence="7">
    <location>
        <begin position="453"/>
        <end position="472"/>
    </location>
</feature>
<keyword evidence="7" id="KW-1133">Transmembrane helix</keyword>
<dbReference type="InterPro" id="IPR017441">
    <property type="entry name" value="Protein_kinase_ATP_BS"/>
</dbReference>
<evidence type="ECO:0000256" key="6">
    <source>
        <dbReference type="SAM" id="MobiDB-lite"/>
    </source>
</evidence>
<feature type="region of interest" description="Disordered" evidence="6">
    <location>
        <begin position="477"/>
        <end position="580"/>
    </location>
</feature>
<feature type="compositionally biased region" description="Pro residues" evidence="6">
    <location>
        <begin position="556"/>
        <end position="568"/>
    </location>
</feature>
<dbReference type="InterPro" id="IPR008266">
    <property type="entry name" value="Tyr_kinase_AS"/>
</dbReference>
<keyword evidence="3" id="KW-0418">Kinase</keyword>
<dbReference type="GO" id="GO:0005524">
    <property type="term" value="F:ATP binding"/>
    <property type="evidence" value="ECO:0007669"/>
    <property type="project" value="UniProtKB-UniRule"/>
</dbReference>
<evidence type="ECO:0000256" key="5">
    <source>
        <dbReference type="PROSITE-ProRule" id="PRU10141"/>
    </source>
</evidence>
<evidence type="ECO:0000313" key="9">
    <source>
        <dbReference type="EMBL" id="EYF02160.1"/>
    </source>
</evidence>
<keyword evidence="7" id="KW-0812">Transmembrane</keyword>
<evidence type="ECO:0000256" key="7">
    <source>
        <dbReference type="SAM" id="Phobius"/>
    </source>
</evidence>
<evidence type="ECO:0000256" key="3">
    <source>
        <dbReference type="ARBA" id="ARBA00022777"/>
    </source>
</evidence>
<feature type="region of interest" description="Disordered" evidence="6">
    <location>
        <begin position="318"/>
        <end position="446"/>
    </location>
</feature>
<dbReference type="PANTHER" id="PTHR43289:SF34">
    <property type="entry name" value="SERINE_THREONINE-PROTEIN KINASE YBDM-RELATED"/>
    <property type="match status" value="1"/>
</dbReference>
<dbReference type="Pfam" id="PF00069">
    <property type="entry name" value="Pkinase"/>
    <property type="match status" value="1"/>
</dbReference>
<evidence type="ECO:0000313" key="10">
    <source>
        <dbReference type="Proteomes" id="UP000019678"/>
    </source>
</evidence>
<dbReference type="Proteomes" id="UP000019678">
    <property type="component" value="Unassembled WGS sequence"/>
</dbReference>
<protein>
    <recommendedName>
        <fullName evidence="8">Protein kinase domain-containing protein</fullName>
    </recommendedName>
</protein>
<dbReference type="PANTHER" id="PTHR43289">
    <property type="entry name" value="MITOGEN-ACTIVATED PROTEIN KINASE KINASE KINASE 20-RELATED"/>
    <property type="match status" value="1"/>
</dbReference>